<dbReference type="GO" id="GO:0019239">
    <property type="term" value="F:deaminase activity"/>
    <property type="evidence" value="ECO:0007669"/>
    <property type="project" value="UniProtKB-ARBA"/>
</dbReference>
<dbReference type="InterPro" id="IPR011059">
    <property type="entry name" value="Metal-dep_hydrolase_composite"/>
</dbReference>
<dbReference type="RefSeq" id="WP_257529824.1">
    <property type="nucleotide sequence ID" value="NZ_JANKAS010000003.1"/>
</dbReference>
<protein>
    <submittedName>
        <fullName evidence="4">Amidohydrolase family protein</fullName>
    </submittedName>
</protein>
<accession>A0AAE3L3J2</accession>
<organism evidence="4 5">
    <name type="scientific">Irregularibacter muris</name>
    <dbReference type="NCBI Taxonomy" id="1796619"/>
    <lineage>
        <taxon>Bacteria</taxon>
        <taxon>Bacillati</taxon>
        <taxon>Bacillota</taxon>
        <taxon>Clostridia</taxon>
        <taxon>Eubacteriales</taxon>
        <taxon>Eubacteriaceae</taxon>
        <taxon>Irregularibacter</taxon>
    </lineage>
</organism>
<dbReference type="CDD" id="cd01293">
    <property type="entry name" value="Bact_CD"/>
    <property type="match status" value="1"/>
</dbReference>
<dbReference type="InterPro" id="IPR013108">
    <property type="entry name" value="Amidohydro_3"/>
</dbReference>
<dbReference type="Proteomes" id="UP001205748">
    <property type="component" value="Unassembled WGS sequence"/>
</dbReference>
<dbReference type="Gene3D" id="3.20.20.140">
    <property type="entry name" value="Metal-dependent hydrolases"/>
    <property type="match status" value="1"/>
</dbReference>
<proteinExistence type="predicted"/>
<sequence>MDLIIRNARLRNKEGLWDMGIQEGKITALAERLEVKAKEEIDAKGNLTTPAFIDPHIHLDKVNIVDVVRENKTGTLTEAIEIIWDKKKNYTTEDVVERAGQVIKMGVLNGTTRMRTHVDIDTIGKLKPLEGVLATKEKYKDIMDIQTIAFPQEGIIKDPGCEKLMEEAMEMGADIVGGMPANENTPEDSKKHIEICFDIAEKYNADVDMHVDETDDPFYRTLEMLADETIKRGWQGRVTAGHTCALAAYDDHYASYVIDKVKKAGIHMITNPVTNLMLQGRKDKQPIRRGITRVKELLEAGINVSFGQDCVKDTFYPFGKADMLEVALVTAHAAQMSLPQEIEKVFDMITQDAAKILGVKNYGIEEGNIADIVIIDAKTPRDAIRLQPDRLYTIKGGKVVARSQSNREILL</sequence>
<evidence type="ECO:0000256" key="2">
    <source>
        <dbReference type="ARBA" id="ARBA00022801"/>
    </source>
</evidence>
<dbReference type="AlphaFoldDB" id="A0AAE3L3J2"/>
<name>A0AAE3L3J2_9FIRM</name>
<dbReference type="FunFam" id="3.20.20.140:FF:000019">
    <property type="entry name" value="Cytosine deaminase"/>
    <property type="match status" value="1"/>
</dbReference>
<keyword evidence="2" id="KW-0378">Hydrolase</keyword>
<dbReference type="GO" id="GO:0016814">
    <property type="term" value="F:hydrolase activity, acting on carbon-nitrogen (but not peptide) bonds, in cyclic amidines"/>
    <property type="evidence" value="ECO:0007669"/>
    <property type="project" value="UniProtKB-ARBA"/>
</dbReference>
<dbReference type="GO" id="GO:0046872">
    <property type="term" value="F:metal ion binding"/>
    <property type="evidence" value="ECO:0007669"/>
    <property type="project" value="UniProtKB-KW"/>
</dbReference>
<dbReference type="Pfam" id="PF07969">
    <property type="entry name" value="Amidohydro_3"/>
    <property type="match status" value="1"/>
</dbReference>
<dbReference type="SUPFAM" id="SSF51556">
    <property type="entry name" value="Metallo-dependent hydrolases"/>
    <property type="match status" value="1"/>
</dbReference>
<evidence type="ECO:0000259" key="3">
    <source>
        <dbReference type="Pfam" id="PF07969"/>
    </source>
</evidence>
<dbReference type="SUPFAM" id="SSF51338">
    <property type="entry name" value="Composite domain of metallo-dependent hydrolases"/>
    <property type="match status" value="1"/>
</dbReference>
<reference evidence="4" key="1">
    <citation type="submission" date="2022-07" db="EMBL/GenBank/DDBJ databases">
        <title>Enhanced cultured diversity of the mouse gut microbiota enables custom-made synthetic communities.</title>
        <authorList>
            <person name="Afrizal A."/>
        </authorList>
    </citation>
    <scope>NUCLEOTIDE SEQUENCE</scope>
    <source>
        <strain evidence="4">DSM 28593</strain>
    </source>
</reference>
<dbReference type="InterPro" id="IPR032466">
    <property type="entry name" value="Metal_Hydrolase"/>
</dbReference>
<keyword evidence="5" id="KW-1185">Reference proteome</keyword>
<feature type="domain" description="Amidohydrolase 3" evidence="3">
    <location>
        <begin position="39"/>
        <end position="401"/>
    </location>
</feature>
<keyword evidence="1" id="KW-0479">Metal-binding</keyword>
<evidence type="ECO:0000313" key="5">
    <source>
        <dbReference type="Proteomes" id="UP001205748"/>
    </source>
</evidence>
<dbReference type="PANTHER" id="PTHR32027:SF0">
    <property type="entry name" value="CYTOSINE DEAMINASE"/>
    <property type="match status" value="1"/>
</dbReference>
<evidence type="ECO:0000313" key="4">
    <source>
        <dbReference type="EMBL" id="MCR1898353.1"/>
    </source>
</evidence>
<evidence type="ECO:0000256" key="1">
    <source>
        <dbReference type="ARBA" id="ARBA00022723"/>
    </source>
</evidence>
<gene>
    <name evidence="4" type="ORF">NSA47_05040</name>
</gene>
<comment type="caution">
    <text evidence="4">The sequence shown here is derived from an EMBL/GenBank/DDBJ whole genome shotgun (WGS) entry which is preliminary data.</text>
</comment>
<dbReference type="PANTHER" id="PTHR32027">
    <property type="entry name" value="CYTOSINE DEAMINASE"/>
    <property type="match status" value="1"/>
</dbReference>
<dbReference type="EMBL" id="JANKAS010000003">
    <property type="protein sequence ID" value="MCR1898353.1"/>
    <property type="molecule type" value="Genomic_DNA"/>
</dbReference>
<dbReference type="InterPro" id="IPR052349">
    <property type="entry name" value="Metallo-hydrolase_Enzymes"/>
</dbReference>
<dbReference type="Gene3D" id="2.30.40.10">
    <property type="entry name" value="Urease, subunit C, domain 1"/>
    <property type="match status" value="1"/>
</dbReference>